<evidence type="ECO:0000256" key="10">
    <source>
        <dbReference type="ARBA" id="ARBA00023304"/>
    </source>
</evidence>
<dbReference type="FunFam" id="1.10.238.260:FF:000001">
    <property type="entry name" value="2-isopropylmalate synthase"/>
    <property type="match status" value="1"/>
</dbReference>
<keyword evidence="14" id="KW-0012">Acyltransferase</keyword>
<dbReference type="InterPro" id="IPR002034">
    <property type="entry name" value="AIPM/Hcit_synth_CS"/>
</dbReference>
<dbReference type="Pfam" id="PF00682">
    <property type="entry name" value="HMGL-like"/>
    <property type="match status" value="1"/>
</dbReference>
<evidence type="ECO:0000256" key="6">
    <source>
        <dbReference type="ARBA" id="ARBA00022605"/>
    </source>
</evidence>
<evidence type="ECO:0000256" key="1">
    <source>
        <dbReference type="ARBA" id="ARBA00004689"/>
    </source>
</evidence>
<dbReference type="InterPro" id="IPR013709">
    <property type="entry name" value="2-isopropylmalate_synth_dimer"/>
</dbReference>
<dbReference type="PANTHER" id="PTHR10277:SF9">
    <property type="entry name" value="2-ISOPROPYLMALATE SYNTHASE 1, CHLOROPLASTIC-RELATED"/>
    <property type="match status" value="1"/>
</dbReference>
<dbReference type="SUPFAM" id="SSF51569">
    <property type="entry name" value="Aldolase"/>
    <property type="match status" value="1"/>
</dbReference>
<evidence type="ECO:0000259" key="13">
    <source>
        <dbReference type="PROSITE" id="PS50991"/>
    </source>
</evidence>
<evidence type="ECO:0000313" key="14">
    <source>
        <dbReference type="EMBL" id="QLI80964.1"/>
    </source>
</evidence>
<dbReference type="PROSITE" id="PS00816">
    <property type="entry name" value="AIPM_HOMOCIT_SYNTH_2"/>
    <property type="match status" value="1"/>
</dbReference>
<evidence type="ECO:0000256" key="5">
    <source>
        <dbReference type="ARBA" id="ARBA00022430"/>
    </source>
</evidence>
<dbReference type="InterPro" id="IPR036230">
    <property type="entry name" value="LeuA_allosteric_dom_sf"/>
</dbReference>
<feature type="domain" description="Pyruvate carboxyltransferase" evidence="13">
    <location>
        <begin position="93"/>
        <end position="355"/>
    </location>
</feature>
<dbReference type="GO" id="GO:0005829">
    <property type="term" value="C:cytosol"/>
    <property type="evidence" value="ECO:0007669"/>
    <property type="project" value="TreeGrafter"/>
</dbReference>
<dbReference type="Proteomes" id="UP000510822">
    <property type="component" value="Chromosome"/>
</dbReference>
<dbReference type="InterPro" id="IPR013785">
    <property type="entry name" value="Aldolase_TIM"/>
</dbReference>
<sequence>MSLDIDRLIADFGGPSNLAEQLNSLFPDDPVSRAAIYKWRERGSLPLTQVDKLAKLATSQGRSFNIQNYMTGASTALTQQQENTMSDRNNNRLVIFDTTLRDGEQSPGASMTKEEKIRIARQLEKLGVDVIEAGFAAASPGDADAIKTIAGIIENSTVCSLARANERDVRAAGEAIKDAKRGRIHTFIATSPIHMEHKLRMTPDQVVEAAVKAVKMAREYTDDVEFSAEDALRSDIDFLARIFGAVIEAGATTLNVPDTVGYAVPQRTEAFFRELIAKTPGGDKVIWSAHCHNDLGMAVANSLAAVLGGARQVECTINGLGERAGNAAMEEIVMATRTRRDIFGVECNVDATQIVPTSKLVSTITGYPVQPNKAIVGANAFAHESGIHQDGVLKHRETYEIMSAESVGWSTNRLSLGKLSGRNAFKTKLAELGIQIESEEALNAAFARFKALADKKREIFDEDLHALVSDELISIEQEHYKLVSLKVVSETGETPQADLVITEAGNERRATAQGDGTVDATFKAIESLFNSGAELQLYSVNAITAGTDSQGEVTVRLSKDGRIVNGQGADTDIIVASAKAYISALNKIHSNAERVHPQPV</sequence>
<dbReference type="RefSeq" id="WP_180308095.1">
    <property type="nucleotide sequence ID" value="NZ_CP058952.1"/>
</dbReference>
<comment type="catalytic activity">
    <reaction evidence="12">
        <text>3-methyl-2-oxobutanoate + acetyl-CoA + H2O = (2S)-2-isopropylmalate + CoA + H(+)</text>
        <dbReference type="Rhea" id="RHEA:21524"/>
        <dbReference type="ChEBI" id="CHEBI:1178"/>
        <dbReference type="ChEBI" id="CHEBI:11851"/>
        <dbReference type="ChEBI" id="CHEBI:15377"/>
        <dbReference type="ChEBI" id="CHEBI:15378"/>
        <dbReference type="ChEBI" id="CHEBI:57287"/>
        <dbReference type="ChEBI" id="CHEBI:57288"/>
        <dbReference type="EC" id="2.3.3.13"/>
    </reaction>
</comment>
<keyword evidence="10 12" id="KW-0100">Branched-chain amino acid biosynthesis</keyword>
<keyword evidence="15" id="KW-1185">Reference proteome</keyword>
<evidence type="ECO:0000256" key="8">
    <source>
        <dbReference type="ARBA" id="ARBA00022723"/>
    </source>
</evidence>
<protein>
    <recommendedName>
        <fullName evidence="4 12">2-isopropylmalate synthase</fullName>
        <ecNumber evidence="3 12">2.3.3.13</ecNumber>
    </recommendedName>
    <alternativeName>
        <fullName evidence="11 12">Alpha-IPM synthase</fullName>
    </alternativeName>
    <alternativeName>
        <fullName evidence="12">Alpha-isopropylmalate synthase</fullName>
    </alternativeName>
</protein>
<keyword evidence="5 12" id="KW-0432">Leucine biosynthesis</keyword>
<comment type="pathway">
    <text evidence="1 12">Amino-acid biosynthesis; L-leucine biosynthesis; L-leucine from 3-methyl-2-oxobutanoate: step 1/4.</text>
</comment>
<dbReference type="GO" id="GO:0030145">
    <property type="term" value="F:manganese ion binding"/>
    <property type="evidence" value="ECO:0007669"/>
    <property type="project" value="UniProtKB-UniRule"/>
</dbReference>
<feature type="binding site" evidence="12">
    <location>
        <position position="102"/>
    </location>
    <ligand>
        <name>Mn(2+)</name>
        <dbReference type="ChEBI" id="CHEBI:29035"/>
    </ligand>
</feature>
<evidence type="ECO:0000256" key="4">
    <source>
        <dbReference type="ARBA" id="ARBA00018198"/>
    </source>
</evidence>
<dbReference type="FunFam" id="3.20.20.70:FF:000010">
    <property type="entry name" value="2-isopropylmalate synthase"/>
    <property type="match status" value="1"/>
</dbReference>
<dbReference type="Gene3D" id="3.20.20.70">
    <property type="entry name" value="Aldolase class I"/>
    <property type="match status" value="1"/>
</dbReference>
<evidence type="ECO:0000256" key="11">
    <source>
        <dbReference type="ARBA" id="ARBA00029993"/>
    </source>
</evidence>
<feature type="binding site" evidence="12">
    <location>
        <position position="292"/>
    </location>
    <ligand>
        <name>Mn(2+)</name>
        <dbReference type="ChEBI" id="CHEBI:29035"/>
    </ligand>
</feature>
<dbReference type="PROSITE" id="PS00815">
    <property type="entry name" value="AIPM_HOMOCIT_SYNTH_1"/>
    <property type="match status" value="1"/>
</dbReference>
<dbReference type="Pfam" id="PF22617">
    <property type="entry name" value="HCS_D2"/>
    <property type="match status" value="1"/>
</dbReference>
<comment type="subunit">
    <text evidence="12">Homodimer.</text>
</comment>
<evidence type="ECO:0000256" key="9">
    <source>
        <dbReference type="ARBA" id="ARBA00023211"/>
    </source>
</evidence>
<proteinExistence type="inferred from homology"/>
<feature type="region of interest" description="Regulatory domain" evidence="12">
    <location>
        <begin position="481"/>
        <end position="600"/>
    </location>
</feature>
<dbReference type="InterPro" id="IPR050073">
    <property type="entry name" value="2-IPM_HCS-like"/>
</dbReference>
<reference evidence="14 15" key="1">
    <citation type="journal article" date="2016" name="Int. J. Syst. Evol. Microbiol.">
        <title>Chitinibacter fontanus sp. nov., isolated from a spring.</title>
        <authorList>
            <person name="Sheu S.Y."/>
            <person name="Li Y.S."/>
            <person name="Young C.C."/>
            <person name="Chen W.M."/>
        </authorList>
    </citation>
    <scope>NUCLEOTIDE SEQUENCE [LARGE SCALE GENOMIC DNA]</scope>
    <source>
        <strain evidence="14 15">STM-7</strain>
    </source>
</reference>
<dbReference type="SUPFAM" id="SSF110921">
    <property type="entry name" value="2-isopropylmalate synthase LeuA, allosteric (dimerisation) domain"/>
    <property type="match status" value="1"/>
</dbReference>
<dbReference type="NCBIfam" id="NF046037">
    <property type="entry name" value="carphisopro"/>
    <property type="match status" value="1"/>
</dbReference>
<dbReference type="EMBL" id="CP058952">
    <property type="protein sequence ID" value="QLI80964.1"/>
    <property type="molecule type" value="Genomic_DNA"/>
</dbReference>
<keyword evidence="6 12" id="KW-0028">Amino-acid biosynthesis</keyword>
<dbReference type="AlphaFoldDB" id="A0A7D5ZD31"/>
<dbReference type="NCBIfam" id="NF002086">
    <property type="entry name" value="PRK00915.1-3"/>
    <property type="match status" value="1"/>
</dbReference>
<keyword evidence="9 12" id="KW-0464">Manganese</keyword>
<dbReference type="KEGG" id="cfon:HZU75_05180"/>
<evidence type="ECO:0000256" key="7">
    <source>
        <dbReference type="ARBA" id="ARBA00022679"/>
    </source>
</evidence>
<dbReference type="GO" id="GO:0003985">
    <property type="term" value="F:acetyl-CoA C-acetyltransferase activity"/>
    <property type="evidence" value="ECO:0007669"/>
    <property type="project" value="UniProtKB-UniRule"/>
</dbReference>
<evidence type="ECO:0000313" key="15">
    <source>
        <dbReference type="Proteomes" id="UP000510822"/>
    </source>
</evidence>
<dbReference type="InterPro" id="IPR005671">
    <property type="entry name" value="LeuA_bact_synth"/>
</dbReference>
<accession>A0A7D5ZD31</accession>
<dbReference type="InterPro" id="IPR000891">
    <property type="entry name" value="PYR_CT"/>
</dbReference>
<evidence type="ECO:0000256" key="3">
    <source>
        <dbReference type="ARBA" id="ARBA00012973"/>
    </source>
</evidence>
<dbReference type="InterPro" id="IPR059216">
    <property type="entry name" value="LeuA_carph_isopro_dom"/>
</dbReference>
<dbReference type="HAMAP" id="MF_01025">
    <property type="entry name" value="LeuA_type1"/>
    <property type="match status" value="1"/>
</dbReference>
<dbReference type="PROSITE" id="PS50991">
    <property type="entry name" value="PYR_CT"/>
    <property type="match status" value="1"/>
</dbReference>
<name>A0A7D5ZD31_9NEIS</name>
<gene>
    <name evidence="12" type="primary">leuA</name>
    <name evidence="14" type="ORF">HZU75_05180</name>
</gene>
<dbReference type="EC" id="2.3.3.13" evidence="3 12"/>
<comment type="similarity">
    <text evidence="2 12">Belongs to the alpha-IPM synthase/homocitrate synthase family. LeuA type 1 subfamily.</text>
</comment>
<dbReference type="NCBIfam" id="TIGR00973">
    <property type="entry name" value="leuA_bact"/>
    <property type="match status" value="1"/>
</dbReference>
<dbReference type="Gene3D" id="1.10.238.260">
    <property type="match status" value="1"/>
</dbReference>
<dbReference type="GO" id="GO:0003852">
    <property type="term" value="F:2-isopropylmalate synthase activity"/>
    <property type="evidence" value="ECO:0007669"/>
    <property type="project" value="UniProtKB-UniRule"/>
</dbReference>
<dbReference type="NCBIfam" id="NF002087">
    <property type="entry name" value="PRK00915.1-4"/>
    <property type="match status" value="1"/>
</dbReference>
<dbReference type="GO" id="GO:0009098">
    <property type="term" value="P:L-leucine biosynthetic process"/>
    <property type="evidence" value="ECO:0007669"/>
    <property type="project" value="UniProtKB-UniRule"/>
</dbReference>
<dbReference type="Pfam" id="PF08502">
    <property type="entry name" value="LeuA_dimer"/>
    <property type="match status" value="1"/>
</dbReference>
<keyword evidence="8 12" id="KW-0479">Metal-binding</keyword>
<keyword evidence="12" id="KW-0963">Cytoplasm</keyword>
<organism evidence="14 15">
    <name type="scientific">Chitinibacter fontanus</name>
    <dbReference type="NCBI Taxonomy" id="1737446"/>
    <lineage>
        <taxon>Bacteria</taxon>
        <taxon>Pseudomonadati</taxon>
        <taxon>Pseudomonadota</taxon>
        <taxon>Betaproteobacteria</taxon>
        <taxon>Neisseriales</taxon>
        <taxon>Chitinibacteraceae</taxon>
        <taxon>Chitinibacter</taxon>
    </lineage>
</organism>
<dbReference type="InterPro" id="IPR054691">
    <property type="entry name" value="LeuA/HCS_post-cat"/>
</dbReference>
<evidence type="ECO:0000256" key="2">
    <source>
        <dbReference type="ARBA" id="ARBA00009396"/>
    </source>
</evidence>
<dbReference type="UniPathway" id="UPA00048">
    <property type="reaction ID" value="UER00070"/>
</dbReference>
<dbReference type="Gene3D" id="3.30.160.270">
    <property type="match status" value="1"/>
</dbReference>
<feature type="binding site" evidence="12">
    <location>
        <position position="290"/>
    </location>
    <ligand>
        <name>Mn(2+)</name>
        <dbReference type="ChEBI" id="CHEBI:29035"/>
    </ligand>
</feature>
<dbReference type="SMART" id="SM00917">
    <property type="entry name" value="LeuA_dimer"/>
    <property type="match status" value="1"/>
</dbReference>
<comment type="function">
    <text evidence="12">Catalyzes the condensation of the acetyl group of acetyl-CoA with 3-methyl-2-oxobutanoate (2-ketoisovalerate) to form 3-carboxy-3-hydroxy-4-methylpentanoate (2-isopropylmalate).</text>
</comment>
<dbReference type="FunFam" id="3.30.160.270:FF:000003">
    <property type="entry name" value="2-isopropylmalate synthase"/>
    <property type="match status" value="1"/>
</dbReference>
<dbReference type="PANTHER" id="PTHR10277">
    <property type="entry name" value="HOMOCITRATE SYNTHASE-RELATED"/>
    <property type="match status" value="1"/>
</dbReference>
<feature type="binding site" evidence="12">
    <location>
        <position position="326"/>
    </location>
    <ligand>
        <name>Mn(2+)</name>
        <dbReference type="ChEBI" id="CHEBI:29035"/>
    </ligand>
</feature>
<keyword evidence="7 12" id="KW-0808">Transferase</keyword>
<dbReference type="CDD" id="cd07940">
    <property type="entry name" value="DRE_TIM_IPMS"/>
    <property type="match status" value="1"/>
</dbReference>
<evidence type="ECO:0000256" key="12">
    <source>
        <dbReference type="HAMAP-Rule" id="MF_01025"/>
    </source>
</evidence>
<comment type="cofactor">
    <cofactor evidence="12">
        <name>Mn(2+)</name>
        <dbReference type="ChEBI" id="CHEBI:29035"/>
    </cofactor>
</comment>